<accession>A0A1H6CXY4</accession>
<evidence type="ECO:0000313" key="1">
    <source>
        <dbReference type="EMBL" id="SEG77385.1"/>
    </source>
</evidence>
<reference evidence="1 2" key="1">
    <citation type="submission" date="2016-10" db="EMBL/GenBank/DDBJ databases">
        <authorList>
            <person name="de Groot N.N."/>
        </authorList>
    </citation>
    <scope>NUCLEOTIDE SEQUENCE [LARGE SCALE GENOMIC DNA]</scope>
    <source>
        <strain evidence="1 2">CGMCC 4.2023</strain>
    </source>
</reference>
<organism evidence="1 2">
    <name type="scientific">Actinacidiphila yanglinensis</name>
    <dbReference type="NCBI Taxonomy" id="310779"/>
    <lineage>
        <taxon>Bacteria</taxon>
        <taxon>Bacillati</taxon>
        <taxon>Actinomycetota</taxon>
        <taxon>Actinomycetes</taxon>
        <taxon>Kitasatosporales</taxon>
        <taxon>Streptomycetaceae</taxon>
        <taxon>Actinacidiphila</taxon>
    </lineage>
</organism>
<dbReference type="AlphaFoldDB" id="A0A1H6CXY4"/>
<evidence type="ECO:0000313" key="2">
    <source>
        <dbReference type="Proteomes" id="UP000236754"/>
    </source>
</evidence>
<proteinExistence type="predicted"/>
<dbReference type="Proteomes" id="UP000236754">
    <property type="component" value="Unassembled WGS sequence"/>
</dbReference>
<dbReference type="OrthoDB" id="4311923at2"/>
<name>A0A1H6CXY4_9ACTN</name>
<dbReference type="RefSeq" id="WP_103887987.1">
    <property type="nucleotide sequence ID" value="NZ_FNVU01000010.1"/>
</dbReference>
<protein>
    <submittedName>
        <fullName evidence="1">Uncharacterized protein</fullName>
    </submittedName>
</protein>
<gene>
    <name evidence="1" type="ORF">SAMN05216223_110220</name>
</gene>
<keyword evidence="2" id="KW-1185">Reference proteome</keyword>
<sequence>MTGVEFPLLGLPQWPGPRGPRISSRADGVLRAVVHSYGQPGGRRAPALVIAQTIPGSGPEPSPATLRNLLLAPDRPSQPEEASRAQETVTITGMACACTRIQWSDPRIDDVGFTWRGYQVRVSSWEHPLEDAFFASLGVL</sequence>
<dbReference type="EMBL" id="FNVU01000010">
    <property type="protein sequence ID" value="SEG77385.1"/>
    <property type="molecule type" value="Genomic_DNA"/>
</dbReference>